<reference evidence="1 2" key="1">
    <citation type="submission" date="2019-08" db="EMBL/GenBank/DDBJ databases">
        <title>In-depth cultivation of the pig gut microbiome towards novel bacterial diversity and tailored functional studies.</title>
        <authorList>
            <person name="Wylensek D."/>
            <person name="Hitch T.C.A."/>
            <person name="Clavel T."/>
        </authorList>
    </citation>
    <scope>NUCLEOTIDE SEQUENCE [LARGE SCALE GENOMIC DNA]</scope>
    <source>
        <strain evidence="1 2">WCA-MUC-591-APC-3H</strain>
    </source>
</reference>
<accession>A0A6L5Y5P6</accession>
<dbReference type="GeneID" id="303114977"/>
<gene>
    <name evidence="1" type="ORF">FYJ64_06525</name>
</gene>
<comment type="caution">
    <text evidence="1">The sequence shown here is derived from an EMBL/GenBank/DDBJ whole genome shotgun (WGS) entry which is preliminary data.</text>
</comment>
<name>A0A6L5Y5P6_9FIRM</name>
<evidence type="ECO:0000313" key="1">
    <source>
        <dbReference type="EMBL" id="MST51969.1"/>
    </source>
</evidence>
<protein>
    <submittedName>
        <fullName evidence="1">Uncharacterized protein</fullName>
    </submittedName>
</protein>
<dbReference type="RefSeq" id="WP_154574413.1">
    <property type="nucleotide sequence ID" value="NZ_JAXDTB010000013.1"/>
</dbReference>
<dbReference type="EMBL" id="VUMZ01000005">
    <property type="protein sequence ID" value="MST51969.1"/>
    <property type="molecule type" value="Genomic_DNA"/>
</dbReference>
<dbReference type="Proteomes" id="UP000474676">
    <property type="component" value="Unassembled WGS sequence"/>
</dbReference>
<dbReference type="AlphaFoldDB" id="A0A6L5Y5P6"/>
<proteinExistence type="predicted"/>
<keyword evidence="2" id="KW-1185">Reference proteome</keyword>
<sequence>MDAKVKIKYADGSEQVQKYGSQSKYDKANTVQFKMKLNKKTDSDILAWLEQQPSKQGAIKALIRQAINEVNK</sequence>
<organism evidence="1 2">
    <name type="scientific">Hornefia butyriciproducens</name>
    <dbReference type="NCBI Taxonomy" id="2652293"/>
    <lineage>
        <taxon>Bacteria</taxon>
        <taxon>Bacillati</taxon>
        <taxon>Bacillota</taxon>
        <taxon>Clostridia</taxon>
        <taxon>Peptostreptococcales</taxon>
        <taxon>Anaerovoracaceae</taxon>
        <taxon>Hornefia</taxon>
    </lineage>
</organism>
<evidence type="ECO:0000313" key="2">
    <source>
        <dbReference type="Proteomes" id="UP000474676"/>
    </source>
</evidence>